<keyword evidence="1" id="KW-0134">Cell wall</keyword>
<keyword evidence="3 6" id="KW-0732">Signal</keyword>
<evidence type="ECO:0000259" key="7">
    <source>
        <dbReference type="PROSITE" id="PS50847"/>
    </source>
</evidence>
<evidence type="ECO:0000256" key="4">
    <source>
        <dbReference type="ARBA" id="ARBA00023088"/>
    </source>
</evidence>
<evidence type="ECO:0000256" key="2">
    <source>
        <dbReference type="ARBA" id="ARBA00022525"/>
    </source>
</evidence>
<feature type="chain" id="PRO_5014846837" description="Gram-positive cocci surface proteins LPxTG domain-containing protein" evidence="6">
    <location>
        <begin position="23"/>
        <end position="96"/>
    </location>
</feature>
<organism evidence="8 9">
    <name type="scientific">Lactococcus lactis subsp. lactis</name>
    <name type="common">Streptococcus lactis</name>
    <dbReference type="NCBI Taxonomy" id="1360"/>
    <lineage>
        <taxon>Bacteria</taxon>
        <taxon>Bacillati</taxon>
        <taxon>Bacillota</taxon>
        <taxon>Bacilli</taxon>
        <taxon>Lactobacillales</taxon>
        <taxon>Streptococcaceae</taxon>
        <taxon>Lactococcus</taxon>
    </lineage>
</organism>
<evidence type="ECO:0000256" key="6">
    <source>
        <dbReference type="SAM" id="SignalP"/>
    </source>
</evidence>
<reference evidence="9" key="1">
    <citation type="submission" date="2016-08" db="EMBL/GenBank/DDBJ databases">
        <title>Comparative genomics of Lactococcus lactis strain WFLU12 isolated from the gastrointestinal tract of wild olive flounder (Paralichythys olivaceus).</title>
        <authorList>
            <person name="Nguyen T.L."/>
            <person name="Kim D.-H."/>
        </authorList>
    </citation>
    <scope>NUCLEOTIDE SEQUENCE [LARGE SCALE GENOMIC DNA]</scope>
    <source>
        <strain evidence="9">WFLU12</strain>
    </source>
</reference>
<dbReference type="InterPro" id="IPR019931">
    <property type="entry name" value="LPXTG_anchor"/>
</dbReference>
<dbReference type="EMBL" id="PKRZ01000001">
    <property type="protein sequence ID" value="PLW60751.1"/>
    <property type="molecule type" value="Genomic_DNA"/>
</dbReference>
<dbReference type="AlphaFoldDB" id="A0A2N5WEU3"/>
<evidence type="ECO:0000256" key="1">
    <source>
        <dbReference type="ARBA" id="ARBA00022512"/>
    </source>
</evidence>
<protein>
    <recommendedName>
        <fullName evidence="7">Gram-positive cocci surface proteins LPxTG domain-containing protein</fullName>
    </recommendedName>
</protein>
<feature type="compositionally biased region" description="Polar residues" evidence="5">
    <location>
        <begin position="54"/>
        <end position="68"/>
    </location>
</feature>
<feature type="region of interest" description="Disordered" evidence="5">
    <location>
        <begin position="39"/>
        <end position="68"/>
    </location>
</feature>
<feature type="domain" description="Gram-positive cocci surface proteins LPxTG" evidence="7">
    <location>
        <begin position="63"/>
        <end position="96"/>
    </location>
</feature>
<dbReference type="NCBIfam" id="TIGR01167">
    <property type="entry name" value="LPXTG_anchor"/>
    <property type="match status" value="1"/>
</dbReference>
<evidence type="ECO:0000313" key="8">
    <source>
        <dbReference type="EMBL" id="PLW60751.1"/>
    </source>
</evidence>
<dbReference type="PROSITE" id="PS50847">
    <property type="entry name" value="GRAM_POS_ANCHORING"/>
    <property type="match status" value="1"/>
</dbReference>
<name>A0A2N5WEU3_LACLL</name>
<evidence type="ECO:0000313" key="9">
    <source>
        <dbReference type="Proteomes" id="UP000234865"/>
    </source>
</evidence>
<proteinExistence type="predicted"/>
<accession>A0A2N5WEU3</accession>
<gene>
    <name evidence="8" type="ORF">CYU10_001794</name>
</gene>
<dbReference type="Pfam" id="PF00746">
    <property type="entry name" value="Gram_pos_anchor"/>
    <property type="match status" value="1"/>
</dbReference>
<comment type="caution">
    <text evidence="8">The sequence shown here is derived from an EMBL/GenBank/DDBJ whole genome shotgun (WGS) entry which is preliminary data.</text>
</comment>
<sequence length="96" mass="10247" precursor="true">MKKLITVILFLFLVGHPPRADAQSADKVTSDTTITFVTNPNIPKPTVPGGEGNVDTSQPTGSLPKTGEVTNNLIPTGILLISLSTLLYFKKRASKI</sequence>
<evidence type="ECO:0000256" key="5">
    <source>
        <dbReference type="SAM" id="MobiDB-lite"/>
    </source>
</evidence>
<dbReference type="Proteomes" id="UP000234865">
    <property type="component" value="Unassembled WGS sequence"/>
</dbReference>
<feature type="signal peptide" evidence="6">
    <location>
        <begin position="1"/>
        <end position="22"/>
    </location>
</feature>
<evidence type="ECO:0000256" key="3">
    <source>
        <dbReference type="ARBA" id="ARBA00022729"/>
    </source>
</evidence>
<keyword evidence="2" id="KW-0964">Secreted</keyword>
<dbReference type="RefSeq" id="WP_095586790.1">
    <property type="nucleotide sequence ID" value="NZ_PKRZ01000001.1"/>
</dbReference>
<keyword evidence="4" id="KW-0572">Peptidoglycan-anchor</keyword>